<gene>
    <name evidence="2" type="ORF">Purlil1_12511</name>
</gene>
<evidence type="ECO:0000313" key="3">
    <source>
        <dbReference type="Proteomes" id="UP001287286"/>
    </source>
</evidence>
<evidence type="ECO:0000313" key="2">
    <source>
        <dbReference type="EMBL" id="KAK4076887.1"/>
    </source>
</evidence>
<comment type="caution">
    <text evidence="2">The sequence shown here is derived from an EMBL/GenBank/DDBJ whole genome shotgun (WGS) entry which is preliminary data.</text>
</comment>
<name>A0ABR0BGM1_PURLI</name>
<reference evidence="2 3" key="1">
    <citation type="journal article" date="2024" name="Microbiol. Resour. Announc.">
        <title>Genome annotations for the ascomycete fungi Trichoderma harzianum, Trichoderma aggressivum, and Purpureocillium lilacinum.</title>
        <authorList>
            <person name="Beijen E.P.W."/>
            <person name="Ohm R.A."/>
        </authorList>
    </citation>
    <scope>NUCLEOTIDE SEQUENCE [LARGE SCALE GENOMIC DNA]</scope>
    <source>
        <strain evidence="2 3">CBS 150709</strain>
    </source>
</reference>
<dbReference type="Proteomes" id="UP001287286">
    <property type="component" value="Unassembled WGS sequence"/>
</dbReference>
<feature type="chain" id="PRO_5046617544" evidence="1">
    <location>
        <begin position="18"/>
        <end position="157"/>
    </location>
</feature>
<accession>A0ABR0BGM1</accession>
<sequence length="157" mass="17256">MLFTPFIVAVLGGSAIAQMSMSVGMNSGMSMDPSISMSMPMMTSSPGTMSQATDFLVCRYKNNSINNRSNNRENFGYFNNAWWRKGHEQRRTWLRNASPGPSRGSWSCDSGSCWVAGLVCVLVSVMLGTLFGASIDVDELQGGAYVLKQHQDQKLYC</sequence>
<organism evidence="2 3">
    <name type="scientific">Purpureocillium lilacinum</name>
    <name type="common">Paecilomyces lilacinus</name>
    <dbReference type="NCBI Taxonomy" id="33203"/>
    <lineage>
        <taxon>Eukaryota</taxon>
        <taxon>Fungi</taxon>
        <taxon>Dikarya</taxon>
        <taxon>Ascomycota</taxon>
        <taxon>Pezizomycotina</taxon>
        <taxon>Sordariomycetes</taxon>
        <taxon>Hypocreomycetidae</taxon>
        <taxon>Hypocreales</taxon>
        <taxon>Ophiocordycipitaceae</taxon>
        <taxon>Purpureocillium</taxon>
    </lineage>
</organism>
<evidence type="ECO:0000256" key="1">
    <source>
        <dbReference type="SAM" id="SignalP"/>
    </source>
</evidence>
<keyword evidence="3" id="KW-1185">Reference proteome</keyword>
<keyword evidence="1" id="KW-0732">Signal</keyword>
<feature type="signal peptide" evidence="1">
    <location>
        <begin position="1"/>
        <end position="17"/>
    </location>
</feature>
<protein>
    <submittedName>
        <fullName evidence="2">Uncharacterized protein</fullName>
    </submittedName>
</protein>
<dbReference type="EMBL" id="JAWRVI010000109">
    <property type="protein sequence ID" value="KAK4076887.1"/>
    <property type="molecule type" value="Genomic_DNA"/>
</dbReference>
<proteinExistence type="predicted"/>